<proteinExistence type="predicted"/>
<reference evidence="1 2" key="1">
    <citation type="journal article" date="2024" name="BMC Genomics">
        <title>De novo assembly and annotation of Popillia japonica's genome with initial clues to its potential as an invasive pest.</title>
        <authorList>
            <person name="Cucini C."/>
            <person name="Boschi S."/>
            <person name="Funari R."/>
            <person name="Cardaioli E."/>
            <person name="Iannotti N."/>
            <person name="Marturano G."/>
            <person name="Paoli F."/>
            <person name="Bruttini M."/>
            <person name="Carapelli A."/>
            <person name="Frati F."/>
            <person name="Nardi F."/>
        </authorList>
    </citation>
    <scope>NUCLEOTIDE SEQUENCE [LARGE SCALE GENOMIC DNA]</scope>
    <source>
        <strain evidence="1">DMR45628</strain>
    </source>
</reference>
<evidence type="ECO:0000313" key="1">
    <source>
        <dbReference type="EMBL" id="KAK9751403.1"/>
    </source>
</evidence>
<dbReference type="Proteomes" id="UP001458880">
    <property type="component" value="Unassembled WGS sequence"/>
</dbReference>
<organism evidence="1 2">
    <name type="scientific">Popillia japonica</name>
    <name type="common">Japanese beetle</name>
    <dbReference type="NCBI Taxonomy" id="7064"/>
    <lineage>
        <taxon>Eukaryota</taxon>
        <taxon>Metazoa</taxon>
        <taxon>Ecdysozoa</taxon>
        <taxon>Arthropoda</taxon>
        <taxon>Hexapoda</taxon>
        <taxon>Insecta</taxon>
        <taxon>Pterygota</taxon>
        <taxon>Neoptera</taxon>
        <taxon>Endopterygota</taxon>
        <taxon>Coleoptera</taxon>
        <taxon>Polyphaga</taxon>
        <taxon>Scarabaeiformia</taxon>
        <taxon>Scarabaeidae</taxon>
        <taxon>Rutelinae</taxon>
        <taxon>Popillia</taxon>
    </lineage>
</organism>
<sequence length="107" mass="12622">MSRENEARTVFAPFHPTSSPYQPENVVRIRANIYARVVVDKFDIYRRRVRHWIRRRPKWDAQTGRHTQAAAKGISLKDERKRTSGRSIVPYTLSRVYGAIQYTYSVL</sequence>
<evidence type="ECO:0000313" key="2">
    <source>
        <dbReference type="Proteomes" id="UP001458880"/>
    </source>
</evidence>
<dbReference type="AlphaFoldDB" id="A0AAW1MY33"/>
<comment type="caution">
    <text evidence="1">The sequence shown here is derived from an EMBL/GenBank/DDBJ whole genome shotgun (WGS) entry which is preliminary data.</text>
</comment>
<gene>
    <name evidence="1" type="ORF">QE152_g5033</name>
</gene>
<protein>
    <submittedName>
        <fullName evidence="1">Uncharacterized protein</fullName>
    </submittedName>
</protein>
<dbReference type="EMBL" id="JASPKY010000028">
    <property type="protein sequence ID" value="KAK9751403.1"/>
    <property type="molecule type" value="Genomic_DNA"/>
</dbReference>
<keyword evidence="2" id="KW-1185">Reference proteome</keyword>
<name>A0AAW1MY33_POPJA</name>
<accession>A0AAW1MY33</accession>